<dbReference type="Gene3D" id="2.40.30.10">
    <property type="entry name" value="Translation factors"/>
    <property type="match status" value="1"/>
</dbReference>
<evidence type="ECO:0000259" key="10">
    <source>
        <dbReference type="PROSITE" id="PS51384"/>
    </source>
</evidence>
<evidence type="ECO:0000256" key="9">
    <source>
        <dbReference type="SAM" id="Phobius"/>
    </source>
</evidence>
<dbReference type="Proteomes" id="UP000065220">
    <property type="component" value="Chromosome"/>
</dbReference>
<dbReference type="GO" id="GO:0046872">
    <property type="term" value="F:metal ion binding"/>
    <property type="evidence" value="ECO:0007669"/>
    <property type="project" value="UniProtKB-KW"/>
</dbReference>
<evidence type="ECO:0000313" key="11">
    <source>
        <dbReference type="EMBL" id="AMD87554.1"/>
    </source>
</evidence>
<dbReference type="STRING" id="111015.AXF14_08120"/>
<dbReference type="InterPro" id="IPR017927">
    <property type="entry name" value="FAD-bd_FR_type"/>
</dbReference>
<accession>A0A0X8JFA2</accession>
<dbReference type="GO" id="GO:0016491">
    <property type="term" value="F:oxidoreductase activity"/>
    <property type="evidence" value="ECO:0007669"/>
    <property type="project" value="UniProtKB-KW"/>
</dbReference>
<keyword evidence="2" id="KW-0285">Flavoprotein</keyword>
<keyword evidence="5" id="KW-0274">FAD</keyword>
<dbReference type="GO" id="GO:0050660">
    <property type="term" value="F:flavin adenine dinucleotide binding"/>
    <property type="evidence" value="ECO:0007669"/>
    <property type="project" value="TreeGrafter"/>
</dbReference>
<dbReference type="Gene3D" id="3.40.50.80">
    <property type="entry name" value="Nucleotide-binding domain of ferredoxin-NADP reductase (FNR) module"/>
    <property type="match status" value="1"/>
</dbReference>
<sequence length="243" mass="26720">MTTRQRWILAADVGALMLIVAGLTSWARARQRLPRQVWWTVHLYTYLAIALAFAHQITIDGPFLTGWARTVWIALYVLIGGLILGYRALLPLERSLHHDLRVAKVVRESRDVVSVWVSGRELDRLRVRPGQFAQWRFLADGLAYESHPYSFPAPARDDLLRLTVKDLGDASALTARLRPGTRVLMDGPYGVMTPERVCATGRAVLVAGGVGVAPARALAEGLAADGARVDVVVRASDAGDFNM</sequence>
<dbReference type="AlphaFoldDB" id="A0A0X8JFA2"/>
<keyword evidence="4" id="KW-0479">Metal-binding</keyword>
<keyword evidence="9" id="KW-0472">Membrane</keyword>
<evidence type="ECO:0000256" key="3">
    <source>
        <dbReference type="ARBA" id="ARBA00022714"/>
    </source>
</evidence>
<evidence type="ECO:0000256" key="8">
    <source>
        <dbReference type="ARBA" id="ARBA00023014"/>
    </source>
</evidence>
<evidence type="ECO:0000256" key="4">
    <source>
        <dbReference type="ARBA" id="ARBA00022723"/>
    </source>
</evidence>
<keyword evidence="12" id="KW-1185">Reference proteome</keyword>
<proteinExistence type="predicted"/>
<keyword evidence="9" id="KW-0812">Transmembrane</keyword>
<dbReference type="SUPFAM" id="SSF52343">
    <property type="entry name" value="Ferredoxin reductase-like, C-terminal NADP-linked domain"/>
    <property type="match status" value="1"/>
</dbReference>
<keyword evidence="8" id="KW-0411">Iron-sulfur</keyword>
<name>A0A0X8JFA2_ACTRD</name>
<dbReference type="GO" id="GO:0051537">
    <property type="term" value="F:2 iron, 2 sulfur cluster binding"/>
    <property type="evidence" value="ECO:0007669"/>
    <property type="project" value="UniProtKB-KW"/>
</dbReference>
<dbReference type="SUPFAM" id="SSF63380">
    <property type="entry name" value="Riboflavin synthase domain-like"/>
    <property type="match status" value="1"/>
</dbReference>
<evidence type="ECO:0000256" key="2">
    <source>
        <dbReference type="ARBA" id="ARBA00022630"/>
    </source>
</evidence>
<keyword evidence="9" id="KW-1133">Transmembrane helix</keyword>
<dbReference type="Pfam" id="PF08022">
    <property type="entry name" value="FAD_binding_8"/>
    <property type="match status" value="1"/>
</dbReference>
<evidence type="ECO:0000256" key="6">
    <source>
        <dbReference type="ARBA" id="ARBA00023002"/>
    </source>
</evidence>
<dbReference type="OrthoDB" id="9774675at2"/>
<feature type="transmembrane region" description="Helical" evidence="9">
    <location>
        <begin position="71"/>
        <end position="90"/>
    </location>
</feature>
<feature type="domain" description="FAD-binding FR-type" evidence="10">
    <location>
        <begin position="95"/>
        <end position="195"/>
    </location>
</feature>
<feature type="transmembrane region" description="Helical" evidence="9">
    <location>
        <begin position="39"/>
        <end position="59"/>
    </location>
</feature>
<protein>
    <recommendedName>
        <fullName evidence="10">FAD-binding FR-type domain-containing protein</fullName>
    </recommendedName>
</protein>
<keyword evidence="6" id="KW-0560">Oxidoreductase</keyword>
<dbReference type="InterPro" id="IPR039261">
    <property type="entry name" value="FNR_nucleotide-bd"/>
</dbReference>
<keyword evidence="3" id="KW-0001">2Fe-2S</keyword>
<reference evidence="12" key="1">
    <citation type="submission" date="2016-02" db="EMBL/GenBank/DDBJ databases">
        <authorList>
            <person name="Holder M.E."/>
            <person name="Ajami N.J."/>
            <person name="Petrosino J.F."/>
        </authorList>
    </citation>
    <scope>NUCLEOTIDE SEQUENCE [LARGE SCALE GENOMIC DNA]</scope>
    <source>
        <strain evidence="12">CCUG 36733</strain>
    </source>
</reference>
<organism evidence="11 12">
    <name type="scientific">Actinomyces radicidentis</name>
    <dbReference type="NCBI Taxonomy" id="111015"/>
    <lineage>
        <taxon>Bacteria</taxon>
        <taxon>Bacillati</taxon>
        <taxon>Actinomycetota</taxon>
        <taxon>Actinomycetes</taxon>
        <taxon>Actinomycetales</taxon>
        <taxon>Actinomycetaceae</taxon>
        <taxon>Actinomyces</taxon>
    </lineage>
</organism>
<dbReference type="InterPro" id="IPR050415">
    <property type="entry name" value="MRET"/>
</dbReference>
<dbReference type="KEGG" id="ard:AXF14_08120"/>
<evidence type="ECO:0000313" key="12">
    <source>
        <dbReference type="Proteomes" id="UP000065220"/>
    </source>
</evidence>
<dbReference type="RefSeq" id="WP_067942366.1">
    <property type="nucleotide sequence ID" value="NZ_CP014228.1"/>
</dbReference>
<evidence type="ECO:0000256" key="5">
    <source>
        <dbReference type="ARBA" id="ARBA00022827"/>
    </source>
</evidence>
<dbReference type="PANTHER" id="PTHR47354">
    <property type="entry name" value="NADH OXIDOREDUCTASE HCR"/>
    <property type="match status" value="1"/>
</dbReference>
<dbReference type="InterPro" id="IPR013112">
    <property type="entry name" value="FAD-bd_8"/>
</dbReference>
<feature type="transmembrane region" description="Helical" evidence="9">
    <location>
        <begin position="6"/>
        <end position="27"/>
    </location>
</feature>
<keyword evidence="7" id="KW-0408">Iron</keyword>
<gene>
    <name evidence="11" type="ORF">AXF14_08120</name>
</gene>
<comment type="cofactor">
    <cofactor evidence="1">
        <name>FAD</name>
        <dbReference type="ChEBI" id="CHEBI:57692"/>
    </cofactor>
</comment>
<dbReference type="PANTHER" id="PTHR47354:SF8">
    <property type="entry name" value="1,2-PHENYLACETYL-COA EPOXIDASE, SUBUNIT E"/>
    <property type="match status" value="1"/>
</dbReference>
<evidence type="ECO:0000256" key="1">
    <source>
        <dbReference type="ARBA" id="ARBA00001974"/>
    </source>
</evidence>
<dbReference type="PROSITE" id="PS51384">
    <property type="entry name" value="FAD_FR"/>
    <property type="match status" value="1"/>
</dbReference>
<evidence type="ECO:0000256" key="7">
    <source>
        <dbReference type="ARBA" id="ARBA00023004"/>
    </source>
</evidence>
<dbReference type="InterPro" id="IPR017938">
    <property type="entry name" value="Riboflavin_synthase-like_b-brl"/>
</dbReference>
<dbReference type="EMBL" id="CP014228">
    <property type="protein sequence ID" value="AMD87554.1"/>
    <property type="molecule type" value="Genomic_DNA"/>
</dbReference>